<sequence>MNYIKGIASFSSLLSQDSMANIEFCNWFRKLTAAQMLGYADISGLCLKRGVQQSS</sequence>
<name>A0ABD1NN51_9FABA</name>
<dbReference type="AlphaFoldDB" id="A0ABD1NN51"/>
<proteinExistence type="predicted"/>
<dbReference type="Proteomes" id="UP001603857">
    <property type="component" value="Unassembled WGS sequence"/>
</dbReference>
<keyword evidence="2" id="KW-1185">Reference proteome</keyword>
<protein>
    <submittedName>
        <fullName evidence="1">Uncharacterized protein</fullName>
    </submittedName>
</protein>
<gene>
    <name evidence="1" type="ORF">Fmac_003564</name>
</gene>
<comment type="caution">
    <text evidence="1">The sequence shown here is derived from an EMBL/GenBank/DDBJ whole genome shotgun (WGS) entry which is preliminary data.</text>
</comment>
<dbReference type="EMBL" id="JBGMDY010000001">
    <property type="protein sequence ID" value="KAL2349564.1"/>
    <property type="molecule type" value="Genomic_DNA"/>
</dbReference>
<evidence type="ECO:0000313" key="2">
    <source>
        <dbReference type="Proteomes" id="UP001603857"/>
    </source>
</evidence>
<accession>A0ABD1NN51</accession>
<organism evidence="1 2">
    <name type="scientific">Flemingia macrophylla</name>
    <dbReference type="NCBI Taxonomy" id="520843"/>
    <lineage>
        <taxon>Eukaryota</taxon>
        <taxon>Viridiplantae</taxon>
        <taxon>Streptophyta</taxon>
        <taxon>Embryophyta</taxon>
        <taxon>Tracheophyta</taxon>
        <taxon>Spermatophyta</taxon>
        <taxon>Magnoliopsida</taxon>
        <taxon>eudicotyledons</taxon>
        <taxon>Gunneridae</taxon>
        <taxon>Pentapetalae</taxon>
        <taxon>rosids</taxon>
        <taxon>fabids</taxon>
        <taxon>Fabales</taxon>
        <taxon>Fabaceae</taxon>
        <taxon>Papilionoideae</taxon>
        <taxon>50 kb inversion clade</taxon>
        <taxon>NPAAA clade</taxon>
        <taxon>indigoferoid/millettioid clade</taxon>
        <taxon>Phaseoleae</taxon>
        <taxon>Flemingia</taxon>
    </lineage>
</organism>
<evidence type="ECO:0000313" key="1">
    <source>
        <dbReference type="EMBL" id="KAL2349564.1"/>
    </source>
</evidence>
<reference evidence="1 2" key="1">
    <citation type="submission" date="2024-08" db="EMBL/GenBank/DDBJ databases">
        <title>Insights into the chromosomal genome structure of Flemingia macrophylla.</title>
        <authorList>
            <person name="Ding Y."/>
            <person name="Zhao Y."/>
            <person name="Bi W."/>
            <person name="Wu M."/>
            <person name="Zhao G."/>
            <person name="Gong Y."/>
            <person name="Li W."/>
            <person name="Zhang P."/>
        </authorList>
    </citation>
    <scope>NUCLEOTIDE SEQUENCE [LARGE SCALE GENOMIC DNA]</scope>
    <source>
        <strain evidence="1">DYQJB</strain>
        <tissue evidence="1">Leaf</tissue>
    </source>
</reference>